<dbReference type="Proteomes" id="UP000280507">
    <property type="component" value="Unassembled WGS sequence"/>
</dbReference>
<keyword evidence="2 9" id="KW-0820">tRNA-binding</keyword>
<keyword evidence="4 9" id="KW-0288">FMN</keyword>
<dbReference type="SUPFAM" id="SSF51395">
    <property type="entry name" value="FMN-linked oxidoreductases"/>
    <property type="match status" value="1"/>
</dbReference>
<evidence type="ECO:0000256" key="4">
    <source>
        <dbReference type="ARBA" id="ARBA00022643"/>
    </source>
</evidence>
<feature type="domain" description="DUS-like FMN-binding" evidence="13">
    <location>
        <begin position="1"/>
        <end position="266"/>
    </location>
</feature>
<feature type="site" description="Interacts with tRNA" evidence="9">
    <location>
        <position position="169"/>
    </location>
</feature>
<dbReference type="Gene3D" id="3.20.20.70">
    <property type="entry name" value="Aldolase class I"/>
    <property type="match status" value="1"/>
</dbReference>
<comment type="caution">
    <text evidence="14">The sequence shown here is derived from an EMBL/GenBank/DDBJ whole genome shotgun (WGS) entry which is preliminary data.</text>
</comment>
<gene>
    <name evidence="9" type="primary">dusC</name>
    <name evidence="14" type="ORF">EBI00_09400</name>
</gene>
<dbReference type="InterPro" id="IPR001269">
    <property type="entry name" value="DUS_fam"/>
</dbReference>
<dbReference type="CDD" id="cd02801">
    <property type="entry name" value="DUS_like_FMN"/>
    <property type="match status" value="1"/>
</dbReference>
<evidence type="ECO:0000256" key="7">
    <source>
        <dbReference type="ARBA" id="ARBA00022884"/>
    </source>
</evidence>
<evidence type="ECO:0000256" key="3">
    <source>
        <dbReference type="ARBA" id="ARBA00022630"/>
    </source>
</evidence>
<dbReference type="GO" id="GO:0102262">
    <property type="term" value="F:tRNA-dihydrouridine16 synthase activity"/>
    <property type="evidence" value="ECO:0007669"/>
    <property type="project" value="RHEA"/>
</dbReference>
<comment type="catalytic activity">
    <reaction evidence="9">
        <text>5,6-dihydrouridine(16) in tRNA + NADP(+) = uridine(16) in tRNA + NADPH + H(+)</text>
        <dbReference type="Rhea" id="RHEA:53376"/>
        <dbReference type="Rhea" id="RHEA-COMP:13543"/>
        <dbReference type="Rhea" id="RHEA-COMP:13544"/>
        <dbReference type="ChEBI" id="CHEBI:15378"/>
        <dbReference type="ChEBI" id="CHEBI:57783"/>
        <dbReference type="ChEBI" id="CHEBI:58349"/>
        <dbReference type="ChEBI" id="CHEBI:65315"/>
        <dbReference type="ChEBI" id="CHEBI:74443"/>
    </reaction>
</comment>
<feature type="binding site" evidence="9 12">
    <location>
        <position position="132"/>
    </location>
    <ligand>
        <name>FMN</name>
        <dbReference type="ChEBI" id="CHEBI:58210"/>
    </ligand>
</feature>
<comment type="catalytic activity">
    <reaction evidence="9">
        <text>5,6-dihydrouridine(16) in tRNA + NAD(+) = uridine(16) in tRNA + NADH + H(+)</text>
        <dbReference type="Rhea" id="RHEA:53380"/>
        <dbReference type="Rhea" id="RHEA-COMP:13543"/>
        <dbReference type="Rhea" id="RHEA-COMP:13544"/>
        <dbReference type="ChEBI" id="CHEBI:15378"/>
        <dbReference type="ChEBI" id="CHEBI:57540"/>
        <dbReference type="ChEBI" id="CHEBI:57945"/>
        <dbReference type="ChEBI" id="CHEBI:65315"/>
        <dbReference type="ChEBI" id="CHEBI:74443"/>
    </reaction>
</comment>
<keyword evidence="8 9" id="KW-0560">Oxidoreductase</keyword>
<sequence>MEGVMDHTMRALLSKIGGMDYFVSEFVRVTQQPIPTSSFIRLVPEHQNQGRTEHKHPVHTQLLGSNAELMAESALHAVLAGATHIDVNFGCPAKRVNGHGGGSVLLETPQTLHDIMSGIRKKLPAHIPVSAKIRLGFNDEALLFDNVAAIEAAGTNTLTVHGRTKKDGYKPPARWEKIGSIQDKTGMTVVANGDIIDANTLLRCQSITGCRHFMIGRGALNNPFAFHQIRKQLNGEVSTSDATDFAELFAHYALALQNNYDDISALGRLKQWCGHLKFEFNPVNHHLYDLRRSQTVTELVNKFREIMTEKPL</sequence>
<keyword evidence="6 9" id="KW-0521">NADP</keyword>
<evidence type="ECO:0000256" key="12">
    <source>
        <dbReference type="PIRSR" id="PIRSR006621-2"/>
    </source>
</evidence>
<dbReference type="EC" id="1.3.1.-" evidence="9"/>
<reference evidence="14 15" key="1">
    <citation type="journal article" date="2012" name="Int. J. Syst. Evol. Microbiol.">
        <title>Marinomonas hwangdonensis sp. nov., isolated from seawater.</title>
        <authorList>
            <person name="Jung Y.T."/>
            <person name="Oh T.K."/>
            <person name="Yoon J.H."/>
        </authorList>
    </citation>
    <scope>NUCLEOTIDE SEQUENCE [LARGE SCALE GENOMIC DNA]</scope>
    <source>
        <strain evidence="14 15">HDW-15</strain>
    </source>
</reference>
<evidence type="ECO:0000313" key="15">
    <source>
        <dbReference type="Proteomes" id="UP000280507"/>
    </source>
</evidence>
<evidence type="ECO:0000256" key="11">
    <source>
        <dbReference type="PIRSR" id="PIRSR006621-1"/>
    </source>
</evidence>
<feature type="binding site" evidence="9 12">
    <location>
        <begin position="216"/>
        <end position="217"/>
    </location>
    <ligand>
        <name>FMN</name>
        <dbReference type="ChEBI" id="CHEBI:58210"/>
    </ligand>
</feature>
<dbReference type="EMBL" id="RIZG01000005">
    <property type="protein sequence ID" value="RNF50608.1"/>
    <property type="molecule type" value="Genomic_DNA"/>
</dbReference>
<organism evidence="14 15">
    <name type="scientific">Marinomonas hwangdonensis</name>
    <dbReference type="NCBI Taxonomy" id="1053647"/>
    <lineage>
        <taxon>Bacteria</taxon>
        <taxon>Pseudomonadati</taxon>
        <taxon>Pseudomonadota</taxon>
        <taxon>Gammaproteobacteria</taxon>
        <taxon>Oceanospirillales</taxon>
        <taxon>Oceanospirillaceae</taxon>
        <taxon>Marinomonas</taxon>
    </lineage>
</organism>
<dbReference type="InterPro" id="IPR013785">
    <property type="entry name" value="Aldolase_TIM"/>
</dbReference>
<feature type="site" description="Interacts with tRNA; defines subfamily-specific binding signature" evidence="9">
    <location>
        <position position="291"/>
    </location>
</feature>
<dbReference type="PROSITE" id="PS01136">
    <property type="entry name" value="UPF0034"/>
    <property type="match status" value="1"/>
</dbReference>
<protein>
    <recommendedName>
        <fullName evidence="9">tRNA-dihydrouridine(16) synthase</fullName>
        <ecNumber evidence="9">1.3.1.-</ecNumber>
    </recommendedName>
    <alternativeName>
        <fullName evidence="9">U16-specific dihydrouridine synthase</fullName>
        <shortName evidence="9">U16-specific Dus</shortName>
    </alternativeName>
    <alternativeName>
        <fullName evidence="9">tRNA-dihydrouridine synthase C</fullName>
    </alternativeName>
</protein>
<feature type="site" description="Interacts with tRNA" evidence="9">
    <location>
        <position position="88"/>
    </location>
</feature>
<evidence type="ECO:0000256" key="1">
    <source>
        <dbReference type="ARBA" id="ARBA00001917"/>
    </source>
</evidence>
<name>A0A3M8Q3D6_9GAMM</name>
<accession>A0A3M8Q3D6</accession>
<keyword evidence="5 9" id="KW-0819">tRNA processing</keyword>
<dbReference type="GO" id="GO:0000049">
    <property type="term" value="F:tRNA binding"/>
    <property type="evidence" value="ECO:0007669"/>
    <property type="project" value="UniProtKB-UniRule"/>
</dbReference>
<dbReference type="PIRSF" id="PIRSF006621">
    <property type="entry name" value="Dus"/>
    <property type="match status" value="1"/>
</dbReference>
<dbReference type="HAMAP" id="MF_02043">
    <property type="entry name" value="DusC_subfam"/>
    <property type="match status" value="1"/>
</dbReference>
<evidence type="ECO:0000259" key="13">
    <source>
        <dbReference type="Pfam" id="PF01207"/>
    </source>
</evidence>
<keyword evidence="7 9" id="KW-0694">RNA-binding</keyword>
<dbReference type="Pfam" id="PF01207">
    <property type="entry name" value="Dus"/>
    <property type="match status" value="1"/>
</dbReference>
<keyword evidence="12" id="KW-0547">Nucleotide-binding</keyword>
<comment type="caution">
    <text evidence="9">Lacks conserved residue(s) required for the propagation of feature annotation.</text>
</comment>
<comment type="function">
    <text evidence="9">Catalyzes the synthesis of 5,6-dihydrouridine (D), a modified base found in the D-loop of most tRNAs, via the reduction of the C5-C6 double bond in target uridines. Specifically modifies U16 in tRNAs.</text>
</comment>
<comment type="cofactor">
    <cofactor evidence="1 9 10 12">
        <name>FMN</name>
        <dbReference type="ChEBI" id="CHEBI:58210"/>
    </cofactor>
</comment>
<feature type="site" description="Interacts with tRNA; defines subfamily-specific binding signature" evidence="9">
    <location>
        <position position="28"/>
    </location>
</feature>
<evidence type="ECO:0000256" key="5">
    <source>
        <dbReference type="ARBA" id="ARBA00022694"/>
    </source>
</evidence>
<proteinExistence type="inferred from homology"/>
<dbReference type="InterPro" id="IPR035587">
    <property type="entry name" value="DUS-like_FMN-bd"/>
</dbReference>
<dbReference type="OrthoDB" id="9764501at2"/>
<evidence type="ECO:0000313" key="14">
    <source>
        <dbReference type="EMBL" id="RNF50608.1"/>
    </source>
</evidence>
<keyword evidence="15" id="KW-1185">Reference proteome</keyword>
<feature type="binding site" evidence="12">
    <location>
        <position position="161"/>
    </location>
    <ligand>
        <name>FMN</name>
        <dbReference type="ChEBI" id="CHEBI:58210"/>
    </ligand>
</feature>
<feature type="site" description="Interacts with tRNA; defines subfamily-specific binding signature" evidence="9">
    <location>
        <position position="270"/>
    </location>
</feature>
<dbReference type="GO" id="GO:0050660">
    <property type="term" value="F:flavin adenine dinucleotide binding"/>
    <property type="evidence" value="ECO:0007669"/>
    <property type="project" value="InterPro"/>
</dbReference>
<dbReference type="GO" id="GO:0010181">
    <property type="term" value="F:FMN binding"/>
    <property type="evidence" value="ECO:0007669"/>
    <property type="project" value="UniProtKB-UniRule"/>
</dbReference>
<comment type="similarity">
    <text evidence="9">Belongs to the Dus family. DusC subfamily.</text>
</comment>
<feature type="site" description="Interacts with tRNA; defines subfamily-specific binding signature" evidence="9">
    <location>
        <position position="268"/>
    </location>
</feature>
<evidence type="ECO:0000256" key="8">
    <source>
        <dbReference type="ARBA" id="ARBA00023002"/>
    </source>
</evidence>
<evidence type="ECO:0000256" key="10">
    <source>
        <dbReference type="PIRNR" id="PIRNR006621"/>
    </source>
</evidence>
<evidence type="ECO:0000256" key="2">
    <source>
        <dbReference type="ARBA" id="ARBA00022555"/>
    </source>
</evidence>
<dbReference type="PANTHER" id="PTHR45846:SF1">
    <property type="entry name" value="TRNA-DIHYDROURIDINE(47) SYNTHASE [NAD(P)(+)]-LIKE"/>
    <property type="match status" value="1"/>
</dbReference>
<evidence type="ECO:0000256" key="9">
    <source>
        <dbReference type="HAMAP-Rule" id="MF_02043"/>
    </source>
</evidence>
<comment type="similarity">
    <text evidence="10">Belongs to the dus family.</text>
</comment>
<feature type="binding site" evidence="9 12">
    <location>
        <position position="61"/>
    </location>
    <ligand>
        <name>FMN</name>
        <dbReference type="ChEBI" id="CHEBI:58210"/>
    </ligand>
</feature>
<dbReference type="AlphaFoldDB" id="A0A3M8Q3D6"/>
<feature type="active site" description="Proton donor" evidence="9 11">
    <location>
        <position position="91"/>
    </location>
</feature>
<feature type="binding site" evidence="9">
    <location>
        <begin position="192"/>
        <end position="194"/>
    </location>
    <ligand>
        <name>FMN</name>
        <dbReference type="ChEBI" id="CHEBI:58210"/>
    </ligand>
</feature>
<dbReference type="InterPro" id="IPR032886">
    <property type="entry name" value="DusC"/>
</dbReference>
<keyword evidence="3 9" id="KW-0285">Flavoprotein</keyword>
<evidence type="ECO:0000256" key="6">
    <source>
        <dbReference type="ARBA" id="ARBA00022857"/>
    </source>
</evidence>
<dbReference type="InterPro" id="IPR018517">
    <property type="entry name" value="tRNA_hU_synthase_CS"/>
</dbReference>
<dbReference type="PANTHER" id="PTHR45846">
    <property type="entry name" value="TRNA-DIHYDROURIDINE(47) SYNTHASE [NAD(P)(+)]-LIKE"/>
    <property type="match status" value="1"/>
</dbReference>